<evidence type="ECO:0000256" key="2">
    <source>
        <dbReference type="SAM" id="Phobius"/>
    </source>
</evidence>
<feature type="transmembrane region" description="Helical" evidence="2">
    <location>
        <begin position="173"/>
        <end position="194"/>
    </location>
</feature>
<protein>
    <submittedName>
        <fullName evidence="3">ABC transporter permease</fullName>
    </submittedName>
</protein>
<proteinExistence type="predicted"/>
<reference evidence="3 4" key="1">
    <citation type="submission" date="2019-09" db="EMBL/GenBank/DDBJ databases">
        <authorList>
            <person name="Liu P."/>
        </authorList>
    </citation>
    <scope>NUCLEOTIDE SEQUENCE [LARGE SCALE GENOMIC DNA]</scope>
    <source>
        <strain evidence="3 4">TRM68085</strain>
    </source>
</reference>
<organism evidence="3 4">
    <name type="scientific">Streptomyces arboris</name>
    <dbReference type="NCBI Taxonomy" id="2600619"/>
    <lineage>
        <taxon>Bacteria</taxon>
        <taxon>Bacillati</taxon>
        <taxon>Actinomycetota</taxon>
        <taxon>Actinomycetes</taxon>
        <taxon>Kitasatosporales</taxon>
        <taxon>Streptomycetaceae</taxon>
        <taxon>Streptomyces</taxon>
    </lineage>
</organism>
<dbReference type="RefSeq" id="WP_151508922.1">
    <property type="nucleotide sequence ID" value="NZ_VYUA01000002.1"/>
</dbReference>
<feature type="transmembrane region" description="Helical" evidence="2">
    <location>
        <begin position="286"/>
        <end position="307"/>
    </location>
</feature>
<feature type="region of interest" description="Disordered" evidence="1">
    <location>
        <begin position="312"/>
        <end position="343"/>
    </location>
</feature>
<keyword evidence="4" id="KW-1185">Reference proteome</keyword>
<evidence type="ECO:0000256" key="1">
    <source>
        <dbReference type="SAM" id="MobiDB-lite"/>
    </source>
</evidence>
<keyword evidence="2" id="KW-0472">Membrane</keyword>
<dbReference type="AlphaFoldDB" id="A0A5N5EYK0"/>
<keyword evidence="2" id="KW-1133">Transmembrane helix</keyword>
<dbReference type="Proteomes" id="UP000326907">
    <property type="component" value="Unassembled WGS sequence"/>
</dbReference>
<sequence>MSTASNRRAVAVVLLIPLVVTLALWAFFWPAARIAPRDLPVGVAGAAPAAGQLQQQFEQREGAFEVHRFADEAAAREAIEDRVVYGAVVAGPEGPHMLTATAASPVVAQLLREAVTAAAPEGTQVRVTDVVAAPSGDPRGSALGASVLPLAQAGMGAGAAITLLGLRGVRAALTLAASAALVGLAAAAVAHSWLGVITGAWWTEAGVLTLTVLAIGAGVAGLGALLGPRGLGVTGLLMILLGNSFSGVTSAPQLLPEPVGAIGQWLPPGAGGSLLRSVAFFDGSAAGGPALTLALWSALGLAAVLVAGRRRTSGASGGPAEAAPVAREKALAGPAGDQAPESP</sequence>
<dbReference type="EMBL" id="VYUA01000002">
    <property type="protein sequence ID" value="KAB2594032.1"/>
    <property type="molecule type" value="Genomic_DNA"/>
</dbReference>
<evidence type="ECO:0000313" key="3">
    <source>
        <dbReference type="EMBL" id="KAB2594032.1"/>
    </source>
</evidence>
<feature type="transmembrane region" description="Helical" evidence="2">
    <location>
        <begin position="12"/>
        <end position="32"/>
    </location>
</feature>
<keyword evidence="2" id="KW-0812">Transmembrane</keyword>
<accession>A0A5N5EYK0</accession>
<evidence type="ECO:0000313" key="4">
    <source>
        <dbReference type="Proteomes" id="UP000326907"/>
    </source>
</evidence>
<feature type="transmembrane region" description="Helical" evidence="2">
    <location>
        <begin position="206"/>
        <end position="226"/>
    </location>
</feature>
<gene>
    <name evidence="3" type="ORF">F5983_03285</name>
</gene>
<feature type="transmembrane region" description="Helical" evidence="2">
    <location>
        <begin position="147"/>
        <end position="166"/>
    </location>
</feature>
<name>A0A5N5EYK0_9ACTN</name>
<feature type="transmembrane region" description="Helical" evidence="2">
    <location>
        <begin position="233"/>
        <end position="255"/>
    </location>
</feature>
<comment type="caution">
    <text evidence="3">The sequence shown here is derived from an EMBL/GenBank/DDBJ whole genome shotgun (WGS) entry which is preliminary data.</text>
</comment>